<organism evidence="2 3">
    <name type="scientific">Tremella mesenterica</name>
    <name type="common">Jelly fungus</name>
    <dbReference type="NCBI Taxonomy" id="5217"/>
    <lineage>
        <taxon>Eukaryota</taxon>
        <taxon>Fungi</taxon>
        <taxon>Dikarya</taxon>
        <taxon>Basidiomycota</taxon>
        <taxon>Agaricomycotina</taxon>
        <taxon>Tremellomycetes</taxon>
        <taxon>Tremellales</taxon>
        <taxon>Tremellaceae</taxon>
        <taxon>Tremella</taxon>
    </lineage>
</organism>
<feature type="compositionally biased region" description="Polar residues" evidence="1">
    <location>
        <begin position="175"/>
        <end position="191"/>
    </location>
</feature>
<feature type="region of interest" description="Disordered" evidence="1">
    <location>
        <begin position="754"/>
        <end position="780"/>
    </location>
</feature>
<feature type="region of interest" description="Disordered" evidence="1">
    <location>
        <begin position="532"/>
        <end position="563"/>
    </location>
</feature>
<evidence type="ECO:0000313" key="3">
    <source>
        <dbReference type="Proteomes" id="UP000289152"/>
    </source>
</evidence>
<gene>
    <name evidence="2" type="ORF">M231_04602</name>
</gene>
<feature type="compositionally biased region" description="Polar residues" evidence="1">
    <location>
        <begin position="145"/>
        <end position="166"/>
    </location>
</feature>
<dbReference type="OrthoDB" id="5563016at2759"/>
<feature type="compositionally biased region" description="Basic and acidic residues" evidence="1">
    <location>
        <begin position="194"/>
        <end position="203"/>
    </location>
</feature>
<evidence type="ECO:0000256" key="1">
    <source>
        <dbReference type="SAM" id="MobiDB-lite"/>
    </source>
</evidence>
<feature type="compositionally biased region" description="Polar residues" evidence="1">
    <location>
        <begin position="617"/>
        <end position="628"/>
    </location>
</feature>
<feature type="region of interest" description="Disordered" evidence="1">
    <location>
        <begin position="577"/>
        <end position="643"/>
    </location>
</feature>
<feature type="region of interest" description="Disordered" evidence="1">
    <location>
        <begin position="813"/>
        <end position="868"/>
    </location>
</feature>
<keyword evidence="3" id="KW-1185">Reference proteome</keyword>
<dbReference type="EMBL" id="SDIL01000053">
    <property type="protein sequence ID" value="RXK38141.1"/>
    <property type="molecule type" value="Genomic_DNA"/>
</dbReference>
<feature type="compositionally biased region" description="Low complexity" evidence="1">
    <location>
        <begin position="40"/>
        <end position="60"/>
    </location>
</feature>
<feature type="compositionally biased region" description="Polar residues" evidence="1">
    <location>
        <begin position="233"/>
        <end position="279"/>
    </location>
</feature>
<protein>
    <submittedName>
        <fullName evidence="2">Uncharacterized protein</fullName>
    </submittedName>
</protein>
<dbReference type="AlphaFoldDB" id="A0A4Q1BK56"/>
<feature type="compositionally biased region" description="Polar residues" evidence="1">
    <location>
        <begin position="859"/>
        <end position="868"/>
    </location>
</feature>
<feature type="region of interest" description="Disordered" evidence="1">
    <location>
        <begin position="122"/>
        <end position="459"/>
    </location>
</feature>
<feature type="compositionally biased region" description="Polar residues" evidence="1">
    <location>
        <begin position="813"/>
        <end position="851"/>
    </location>
</feature>
<feature type="compositionally biased region" description="Polar residues" evidence="1">
    <location>
        <begin position="758"/>
        <end position="777"/>
    </location>
</feature>
<feature type="compositionally biased region" description="Low complexity" evidence="1">
    <location>
        <begin position="428"/>
        <end position="441"/>
    </location>
</feature>
<comment type="caution">
    <text evidence="2">The sequence shown here is derived from an EMBL/GenBank/DDBJ whole genome shotgun (WGS) entry which is preliminary data.</text>
</comment>
<sequence>MAAVMHPSRPSMDRSSSFEHPRPRSSASFYDRPPSPIPRPTTHTRTSSSSSNSHYSQPFPNFYSQTPFNQTWSANPQPNSSFYATPFHGYAHQPVFHQPPGHDFPAWANAYHHMVMASVANGAHPGGVTPPPTTEYHEHERRRTNSGPQQYPNPSLQYSPQSSQFPPGNYFDQRPITNVQAQPQTSNQTPIQLDKQEKQERLQGSKMAQSVTAQPFHPYKRGPTHRPSRESMKSNQTANVITSSLPRSVSQPTLPTSFDQRTPSPAPTSTRQDSRNNGNVEPAPRTASPAPSPRVNNQEERRPSVSNANVNVVTTTTSSTNNTQDKSTPSPKNPTARVSTPLHPGPITAATNTPQLRPSPLSQTSLTASAEPEKKGFKGMFKRNLDKDSSRKMSTPPPSTPAVKPTTASQYKALPLTPAGSQPHTKISASPAESSTYSATPPTTPPQELDPPNAPFSYDNVAAMGSELSLAETERTATAQKKEKKSLFRMKNMSTDNISLSSTVSSASMMIRKMGSLGKLARRNSLMGISKIFKDRPKDEDGALPEREVKKEKKGKKKSKGEIVPAAVSRLTAEAEEDKSLAGLSPAAKLARQHTLRSKAEAEKRNQNLPTGEPAWDNNTTTRTSKSSPGPVLPPGASHEQVNVGDLHSGVSVTSNVGIGGIGGTGGPEVLHILPRSKVVQAVAVSGQEYDSDNDSSDGETIEDLTATMGKARLSSTSENESFLALWGNAIIDKGLVPKKGILKVTKSQEDLEAAASRQRSNSATSVPTPLISSSLSRAPVDPTKLAGLDGIAIVHPSPQKEVLESSNIFQNDQSFNSNQRGQYGQYQNSPREQSGQNNQPIVKDQSSQLGQPGIGVRFNNQSATPDRQTYANVVNNTSDRSIYSNVAGNTSAPALNFLPGQGKPITPRSMTAPAKRRLVWAPECAVYSTYDAGTYDRRSEPATCNRLTPELAMSIKQE</sequence>
<evidence type="ECO:0000313" key="2">
    <source>
        <dbReference type="EMBL" id="RXK38141.1"/>
    </source>
</evidence>
<accession>A0A4Q1BK56</accession>
<dbReference type="Proteomes" id="UP000289152">
    <property type="component" value="Unassembled WGS sequence"/>
</dbReference>
<reference evidence="2 3" key="1">
    <citation type="submission" date="2016-06" db="EMBL/GenBank/DDBJ databases">
        <title>Evolution of pathogenesis and genome organization in the Tremellales.</title>
        <authorList>
            <person name="Cuomo C."/>
            <person name="Litvintseva A."/>
            <person name="Heitman J."/>
            <person name="Chen Y."/>
            <person name="Sun S."/>
            <person name="Springer D."/>
            <person name="Dromer F."/>
            <person name="Young S."/>
            <person name="Zeng Q."/>
            <person name="Chapman S."/>
            <person name="Gujja S."/>
            <person name="Saif S."/>
            <person name="Birren B."/>
        </authorList>
    </citation>
    <scope>NUCLEOTIDE SEQUENCE [LARGE SCALE GENOMIC DNA]</scope>
    <source>
        <strain evidence="2 3">ATCC 28783</strain>
    </source>
</reference>
<dbReference type="VEuPathDB" id="FungiDB:TREMEDRAFT_33920"/>
<feature type="compositionally biased region" description="Basic and acidic residues" evidence="1">
    <location>
        <begin position="532"/>
        <end position="551"/>
    </location>
</feature>
<feature type="compositionally biased region" description="Polar residues" evidence="1">
    <location>
        <begin position="349"/>
        <end position="368"/>
    </location>
</feature>
<name>A0A4Q1BK56_TREME</name>
<feature type="compositionally biased region" description="Pro residues" evidence="1">
    <location>
        <begin position="442"/>
        <end position="454"/>
    </location>
</feature>
<feature type="compositionally biased region" description="Low complexity" evidence="1">
    <location>
        <begin position="304"/>
        <end position="323"/>
    </location>
</feature>
<dbReference type="InParanoid" id="A0A4Q1BK56"/>
<feature type="region of interest" description="Disordered" evidence="1">
    <location>
        <begin position="1"/>
        <end position="60"/>
    </location>
</feature>
<proteinExistence type="predicted"/>